<evidence type="ECO:0000313" key="17">
    <source>
        <dbReference type="EMBL" id="GBF57749.1"/>
    </source>
</evidence>
<keyword evidence="12 14" id="KW-0472">Membrane</keyword>
<name>A0A2P2E9K7_9PROT</name>
<dbReference type="OrthoDB" id="7178222at2"/>
<keyword evidence="11" id="KW-0902">Two-component regulatory system</keyword>
<evidence type="ECO:0000256" key="7">
    <source>
        <dbReference type="ARBA" id="ARBA00022741"/>
    </source>
</evidence>
<feature type="transmembrane region" description="Helical" evidence="14">
    <location>
        <begin position="12"/>
        <end position="33"/>
    </location>
</feature>
<dbReference type="InterPro" id="IPR036890">
    <property type="entry name" value="HATPase_C_sf"/>
</dbReference>
<dbReference type="InterPro" id="IPR003661">
    <property type="entry name" value="HisK_dim/P_dom"/>
</dbReference>
<dbReference type="Pfam" id="PF00512">
    <property type="entry name" value="HisKA"/>
    <property type="match status" value="1"/>
</dbReference>
<keyword evidence="9" id="KW-0067">ATP-binding</keyword>
<dbReference type="Gene3D" id="1.10.287.130">
    <property type="match status" value="1"/>
</dbReference>
<evidence type="ECO:0000256" key="6">
    <source>
        <dbReference type="ARBA" id="ARBA00022692"/>
    </source>
</evidence>
<dbReference type="FunFam" id="1.10.287.130:FF:000004">
    <property type="entry name" value="Ethylene receptor 1"/>
    <property type="match status" value="1"/>
</dbReference>
<dbReference type="InterPro" id="IPR001789">
    <property type="entry name" value="Sig_transdc_resp-reg_receiver"/>
</dbReference>
<keyword evidence="5 17" id="KW-0808">Transferase</keyword>
<dbReference type="InterPro" id="IPR036097">
    <property type="entry name" value="HisK_dim/P_sf"/>
</dbReference>
<dbReference type="CDD" id="cd00082">
    <property type="entry name" value="HisKA"/>
    <property type="match status" value="1"/>
</dbReference>
<dbReference type="Proteomes" id="UP000245086">
    <property type="component" value="Unassembled WGS sequence"/>
</dbReference>
<dbReference type="SMART" id="SM00387">
    <property type="entry name" value="HATPase_c"/>
    <property type="match status" value="1"/>
</dbReference>
<dbReference type="EMBL" id="BFBR01000003">
    <property type="protein sequence ID" value="GBF57749.1"/>
    <property type="molecule type" value="Genomic_DNA"/>
</dbReference>
<keyword evidence="6 14" id="KW-0812">Transmembrane</keyword>
<accession>A0A2P2E9K7</accession>
<dbReference type="InterPro" id="IPR011006">
    <property type="entry name" value="CheY-like_superfamily"/>
</dbReference>
<dbReference type="AlphaFoldDB" id="A0A2P2E9K7"/>
<dbReference type="GO" id="GO:0005524">
    <property type="term" value="F:ATP binding"/>
    <property type="evidence" value="ECO:0007669"/>
    <property type="project" value="UniProtKB-KW"/>
</dbReference>
<comment type="caution">
    <text evidence="17">The sequence shown here is derived from an EMBL/GenBank/DDBJ whole genome shotgun (WGS) entry which is preliminary data.</text>
</comment>
<proteinExistence type="predicted"/>
<sequence length="637" mass="69231">MSQSRHVRSWLWSALVLSVLGTLFGAVVALSAVRNLSSQAERLAKFERTWSEATWVDQRVSEAADDFTYMGRPEDRERFIALSEPREALIEKAIQLAPKSTKKSAFANIYTVTREMGAIEDSAVVLAAAGRKADARALLQSQSYAIAGTRKARQLEKARREIAAGLKVEIDAAFLLLSLGLGALLTCMVGAGLCWARVAALFRGQAQDLVEARDALAVHASTLEARIEERTRDLEAAKTAAEAADHSKSAFLAQMSHEIRTPMNGVLGMADALSRTNLDDRQLRMLAVIQDSGDTLLALLNDVLDIAKIEAGKLSIEALDFSVMEIVRSTEAMFTLRAHQKGISFAVNVDESADIWCLGDPTRIKQVLYNLVSNAVKFTQDGGVLVTISARDLGAGHRELAFAVRDSGIGIEPDVQGRLFEPFSQAETATNRKFGGTGLGLAICRQLVSLMGGTIDFESRSGEGSVFRFTVPLPLGVAPERTDAGQFEESRAQDGTDGQQVRVLAAEDNAHNRLVLQMLLEQVGIEPVFAENGQIAVDLWNQDHFDLILMDVQMPIMSGPEATMRIRALERLNQRPHTPIIALTANAMTHHVQECLEAGMDAHVAKPIRPEVLFAAIDQALNGDYEAPSHTDQAAVG</sequence>
<dbReference type="FunFam" id="3.30.565.10:FF:000010">
    <property type="entry name" value="Sensor histidine kinase RcsC"/>
    <property type="match status" value="1"/>
</dbReference>
<keyword evidence="10 14" id="KW-1133">Transmembrane helix</keyword>
<evidence type="ECO:0000256" key="14">
    <source>
        <dbReference type="SAM" id="Phobius"/>
    </source>
</evidence>
<dbReference type="Pfam" id="PF02518">
    <property type="entry name" value="HATPase_c"/>
    <property type="match status" value="1"/>
</dbReference>
<evidence type="ECO:0000256" key="2">
    <source>
        <dbReference type="ARBA" id="ARBA00004370"/>
    </source>
</evidence>
<evidence type="ECO:0000259" key="15">
    <source>
        <dbReference type="PROSITE" id="PS50109"/>
    </source>
</evidence>
<feature type="domain" description="Histidine kinase" evidence="15">
    <location>
        <begin position="254"/>
        <end position="475"/>
    </location>
</feature>
<keyword evidence="7" id="KW-0547">Nucleotide-binding</keyword>
<dbReference type="InterPro" id="IPR003594">
    <property type="entry name" value="HATPase_dom"/>
</dbReference>
<dbReference type="Gene3D" id="3.30.565.10">
    <property type="entry name" value="Histidine kinase-like ATPase, C-terminal domain"/>
    <property type="match status" value="1"/>
</dbReference>
<feature type="transmembrane region" description="Helical" evidence="14">
    <location>
        <begin position="174"/>
        <end position="198"/>
    </location>
</feature>
<evidence type="ECO:0000256" key="1">
    <source>
        <dbReference type="ARBA" id="ARBA00000085"/>
    </source>
</evidence>
<dbReference type="PROSITE" id="PS50109">
    <property type="entry name" value="HIS_KIN"/>
    <property type="match status" value="1"/>
</dbReference>
<evidence type="ECO:0000256" key="9">
    <source>
        <dbReference type="ARBA" id="ARBA00022840"/>
    </source>
</evidence>
<keyword evidence="4 13" id="KW-0597">Phosphoprotein</keyword>
<evidence type="ECO:0000256" key="11">
    <source>
        <dbReference type="ARBA" id="ARBA00023012"/>
    </source>
</evidence>
<organism evidence="17 18">
    <name type="scientific">Candidatus Phycosocius bacilliformis</name>
    <dbReference type="NCBI Taxonomy" id="1445552"/>
    <lineage>
        <taxon>Bacteria</taxon>
        <taxon>Pseudomonadati</taxon>
        <taxon>Pseudomonadota</taxon>
        <taxon>Alphaproteobacteria</taxon>
        <taxon>Caulobacterales</taxon>
        <taxon>Caulobacterales incertae sedis</taxon>
        <taxon>Candidatus Phycosocius</taxon>
    </lineage>
</organism>
<dbReference type="Pfam" id="PF00072">
    <property type="entry name" value="Response_reg"/>
    <property type="match status" value="1"/>
</dbReference>
<dbReference type="SUPFAM" id="SSF47384">
    <property type="entry name" value="Homodimeric domain of signal transducing histidine kinase"/>
    <property type="match status" value="1"/>
</dbReference>
<comment type="subcellular location">
    <subcellularLocation>
        <location evidence="2">Membrane</location>
    </subcellularLocation>
</comment>
<feature type="domain" description="Response regulatory" evidence="16">
    <location>
        <begin position="502"/>
        <end position="621"/>
    </location>
</feature>
<evidence type="ECO:0000256" key="13">
    <source>
        <dbReference type="PROSITE-ProRule" id="PRU00169"/>
    </source>
</evidence>
<keyword evidence="18" id="KW-1185">Reference proteome</keyword>
<protein>
    <recommendedName>
        <fullName evidence="3">histidine kinase</fullName>
        <ecNumber evidence="3">2.7.13.3</ecNumber>
    </recommendedName>
</protein>
<dbReference type="EC" id="2.7.13.3" evidence="3"/>
<dbReference type="GO" id="GO:0016020">
    <property type="term" value="C:membrane"/>
    <property type="evidence" value="ECO:0007669"/>
    <property type="project" value="UniProtKB-SubCell"/>
</dbReference>
<evidence type="ECO:0000313" key="18">
    <source>
        <dbReference type="Proteomes" id="UP000245086"/>
    </source>
</evidence>
<dbReference type="SUPFAM" id="SSF52172">
    <property type="entry name" value="CheY-like"/>
    <property type="match status" value="1"/>
</dbReference>
<dbReference type="PANTHER" id="PTHR45339">
    <property type="entry name" value="HYBRID SIGNAL TRANSDUCTION HISTIDINE KINASE J"/>
    <property type="match status" value="1"/>
</dbReference>
<dbReference type="InterPro" id="IPR004358">
    <property type="entry name" value="Sig_transdc_His_kin-like_C"/>
</dbReference>
<dbReference type="CDD" id="cd16922">
    <property type="entry name" value="HATPase_EvgS-ArcB-TorS-like"/>
    <property type="match status" value="1"/>
</dbReference>
<dbReference type="PROSITE" id="PS50110">
    <property type="entry name" value="RESPONSE_REGULATORY"/>
    <property type="match status" value="1"/>
</dbReference>
<reference evidence="17 18" key="1">
    <citation type="journal article" date="2018" name="Genome Announc.">
        <title>Draft Genome Sequence of "Candidatus Phycosocius bacilliformis," an Alphaproteobacterial Ectosymbiont of the Hydrocarbon-Producing Green Alga Botryococcus braunii.</title>
        <authorList>
            <person name="Tanabe Y."/>
            <person name="Yamaguchi H."/>
            <person name="Watanabe M.M."/>
        </authorList>
    </citation>
    <scope>NUCLEOTIDE SEQUENCE [LARGE SCALE GENOMIC DNA]</scope>
    <source>
        <strain evidence="17 18">BOTRYCO-2</strain>
    </source>
</reference>
<dbReference type="SUPFAM" id="SSF55874">
    <property type="entry name" value="ATPase domain of HSP90 chaperone/DNA topoisomerase II/histidine kinase"/>
    <property type="match status" value="1"/>
</dbReference>
<keyword evidence="8" id="KW-0418">Kinase</keyword>
<dbReference type="SMART" id="SM00388">
    <property type="entry name" value="HisKA"/>
    <property type="match status" value="1"/>
</dbReference>
<evidence type="ECO:0000256" key="10">
    <source>
        <dbReference type="ARBA" id="ARBA00022989"/>
    </source>
</evidence>
<dbReference type="RefSeq" id="WP_108984611.1">
    <property type="nucleotide sequence ID" value="NZ_BFBR01000003.1"/>
</dbReference>
<feature type="modified residue" description="4-aspartylphosphate" evidence="13">
    <location>
        <position position="551"/>
    </location>
</feature>
<evidence type="ECO:0000256" key="8">
    <source>
        <dbReference type="ARBA" id="ARBA00022777"/>
    </source>
</evidence>
<evidence type="ECO:0000256" key="3">
    <source>
        <dbReference type="ARBA" id="ARBA00012438"/>
    </source>
</evidence>
<evidence type="ECO:0000259" key="16">
    <source>
        <dbReference type="PROSITE" id="PS50110"/>
    </source>
</evidence>
<gene>
    <name evidence="17" type="primary">rpfC_3</name>
    <name evidence="17" type="ORF">PbB2_01418</name>
</gene>
<dbReference type="PRINTS" id="PR00344">
    <property type="entry name" value="BCTRLSENSOR"/>
</dbReference>
<evidence type="ECO:0000256" key="4">
    <source>
        <dbReference type="ARBA" id="ARBA00022553"/>
    </source>
</evidence>
<dbReference type="SMART" id="SM00448">
    <property type="entry name" value="REC"/>
    <property type="match status" value="1"/>
</dbReference>
<dbReference type="Gene3D" id="3.40.50.2300">
    <property type="match status" value="1"/>
</dbReference>
<comment type="catalytic activity">
    <reaction evidence="1">
        <text>ATP + protein L-histidine = ADP + protein N-phospho-L-histidine.</text>
        <dbReference type="EC" id="2.7.13.3"/>
    </reaction>
</comment>
<dbReference type="PANTHER" id="PTHR45339:SF1">
    <property type="entry name" value="HYBRID SIGNAL TRANSDUCTION HISTIDINE KINASE J"/>
    <property type="match status" value="1"/>
</dbReference>
<dbReference type="GO" id="GO:0000155">
    <property type="term" value="F:phosphorelay sensor kinase activity"/>
    <property type="evidence" value="ECO:0007669"/>
    <property type="project" value="InterPro"/>
</dbReference>
<evidence type="ECO:0000256" key="12">
    <source>
        <dbReference type="ARBA" id="ARBA00023136"/>
    </source>
</evidence>
<dbReference type="CDD" id="cd17546">
    <property type="entry name" value="REC_hyHK_CKI1_RcsC-like"/>
    <property type="match status" value="1"/>
</dbReference>
<dbReference type="InterPro" id="IPR005467">
    <property type="entry name" value="His_kinase_dom"/>
</dbReference>
<evidence type="ECO:0000256" key="5">
    <source>
        <dbReference type="ARBA" id="ARBA00022679"/>
    </source>
</evidence>